<proteinExistence type="predicted"/>
<dbReference type="WBParaSite" id="HCON_00063060-00001">
    <property type="protein sequence ID" value="HCON_00063060-00001"/>
    <property type="gene ID" value="HCON_00063060"/>
</dbReference>
<organism evidence="1 2">
    <name type="scientific">Haemonchus contortus</name>
    <name type="common">Barber pole worm</name>
    <dbReference type="NCBI Taxonomy" id="6289"/>
    <lineage>
        <taxon>Eukaryota</taxon>
        <taxon>Metazoa</taxon>
        <taxon>Ecdysozoa</taxon>
        <taxon>Nematoda</taxon>
        <taxon>Chromadorea</taxon>
        <taxon>Rhabditida</taxon>
        <taxon>Rhabditina</taxon>
        <taxon>Rhabditomorpha</taxon>
        <taxon>Strongyloidea</taxon>
        <taxon>Trichostrongylidae</taxon>
        <taxon>Haemonchus</taxon>
    </lineage>
</organism>
<protein>
    <submittedName>
        <fullName evidence="2">Transcriptional regulator</fullName>
    </submittedName>
</protein>
<name>A0A7I4Y7V5_HAECO</name>
<accession>A0A7I4Y7V5</accession>
<reference evidence="2" key="1">
    <citation type="submission" date="2020-12" db="UniProtKB">
        <authorList>
            <consortium name="WormBaseParasite"/>
        </authorList>
    </citation>
    <scope>IDENTIFICATION</scope>
    <source>
        <strain evidence="2">MHco3</strain>
    </source>
</reference>
<sequence length="56" mass="6525">MREITRLRRFYHSIKLSRTWQMIAEFSRDQDEHEIAAPRRAAGRVIVERAAGDGVA</sequence>
<evidence type="ECO:0000313" key="1">
    <source>
        <dbReference type="Proteomes" id="UP000025227"/>
    </source>
</evidence>
<dbReference type="AlphaFoldDB" id="A0A7I4Y7V5"/>
<dbReference type="Proteomes" id="UP000025227">
    <property type="component" value="Unplaced"/>
</dbReference>
<keyword evidence="1" id="KW-1185">Reference proteome</keyword>
<evidence type="ECO:0000313" key="2">
    <source>
        <dbReference type="WBParaSite" id="HCON_00063060-00001"/>
    </source>
</evidence>